<name>A0ABD3HIH0_9MARC</name>
<feature type="region of interest" description="Disordered" evidence="1">
    <location>
        <begin position="1"/>
        <end position="58"/>
    </location>
</feature>
<protein>
    <submittedName>
        <fullName evidence="2">Uncharacterized protein</fullName>
    </submittedName>
</protein>
<sequence length="121" mass="13201">MSHSRHVSVQVNGQRRRGRELRRRVGRKLRKDVGRGSDDDDGEDGRGCDNKDGDEEGLETVMGMSGECGRLAWPGGTAVDASMEMQAVVGRPHAMPADVVVGHPHAFGRFIAVRTSDYETP</sequence>
<accession>A0ABD3HIH0</accession>
<dbReference type="Proteomes" id="UP001633002">
    <property type="component" value="Unassembled WGS sequence"/>
</dbReference>
<reference evidence="2 3" key="1">
    <citation type="submission" date="2024-09" db="EMBL/GenBank/DDBJ databases">
        <title>Chromosome-scale assembly of Riccia sorocarpa.</title>
        <authorList>
            <person name="Paukszto L."/>
        </authorList>
    </citation>
    <scope>NUCLEOTIDE SEQUENCE [LARGE SCALE GENOMIC DNA]</scope>
    <source>
        <strain evidence="2">LP-2024</strain>
        <tissue evidence="2">Aerial parts of the thallus</tissue>
    </source>
</reference>
<proteinExistence type="predicted"/>
<comment type="caution">
    <text evidence="2">The sequence shown here is derived from an EMBL/GenBank/DDBJ whole genome shotgun (WGS) entry which is preliminary data.</text>
</comment>
<gene>
    <name evidence="2" type="ORF">R1sor_016200</name>
</gene>
<dbReference type="AlphaFoldDB" id="A0ABD3HIH0"/>
<keyword evidence="3" id="KW-1185">Reference proteome</keyword>
<evidence type="ECO:0000256" key="1">
    <source>
        <dbReference type="SAM" id="MobiDB-lite"/>
    </source>
</evidence>
<evidence type="ECO:0000313" key="2">
    <source>
        <dbReference type="EMBL" id="KAL3689891.1"/>
    </source>
</evidence>
<feature type="compositionally biased region" description="Basic residues" evidence="1">
    <location>
        <begin position="14"/>
        <end position="30"/>
    </location>
</feature>
<evidence type="ECO:0000313" key="3">
    <source>
        <dbReference type="Proteomes" id="UP001633002"/>
    </source>
</evidence>
<dbReference type="EMBL" id="JBJQOH010000004">
    <property type="protein sequence ID" value="KAL3689891.1"/>
    <property type="molecule type" value="Genomic_DNA"/>
</dbReference>
<organism evidence="2 3">
    <name type="scientific">Riccia sorocarpa</name>
    <dbReference type="NCBI Taxonomy" id="122646"/>
    <lineage>
        <taxon>Eukaryota</taxon>
        <taxon>Viridiplantae</taxon>
        <taxon>Streptophyta</taxon>
        <taxon>Embryophyta</taxon>
        <taxon>Marchantiophyta</taxon>
        <taxon>Marchantiopsida</taxon>
        <taxon>Marchantiidae</taxon>
        <taxon>Marchantiales</taxon>
        <taxon>Ricciaceae</taxon>
        <taxon>Riccia</taxon>
    </lineage>
</organism>